<dbReference type="HOGENOM" id="CLU_914604_0_0_0"/>
<dbReference type="GO" id="GO:0005886">
    <property type="term" value="C:plasma membrane"/>
    <property type="evidence" value="ECO:0007669"/>
    <property type="project" value="TreeGrafter"/>
</dbReference>
<dbReference type="EMBL" id="CP000360">
    <property type="protein sequence ID" value="ABF39934.1"/>
    <property type="molecule type" value="Genomic_DNA"/>
</dbReference>
<dbReference type="AlphaFoldDB" id="Q1IT66"/>
<reference evidence="3 4" key="1">
    <citation type="journal article" date="2009" name="Appl. Environ. Microbiol.">
        <title>Three genomes from the phylum Acidobacteria provide insight into the lifestyles of these microorganisms in soils.</title>
        <authorList>
            <person name="Ward N.L."/>
            <person name="Challacombe J.F."/>
            <person name="Janssen P.H."/>
            <person name="Henrissat B."/>
            <person name="Coutinho P.M."/>
            <person name="Wu M."/>
            <person name="Xie G."/>
            <person name="Haft D.H."/>
            <person name="Sait M."/>
            <person name="Badger J."/>
            <person name="Barabote R.D."/>
            <person name="Bradley B."/>
            <person name="Brettin T.S."/>
            <person name="Brinkac L.M."/>
            <person name="Bruce D."/>
            <person name="Creasy T."/>
            <person name="Daugherty S.C."/>
            <person name="Davidsen T.M."/>
            <person name="DeBoy R.T."/>
            <person name="Detter J.C."/>
            <person name="Dodson R.J."/>
            <person name="Durkin A.S."/>
            <person name="Ganapathy A."/>
            <person name="Gwinn-Giglio M."/>
            <person name="Han C.S."/>
            <person name="Khouri H."/>
            <person name="Kiss H."/>
            <person name="Kothari S.P."/>
            <person name="Madupu R."/>
            <person name="Nelson K.E."/>
            <person name="Nelson W.C."/>
            <person name="Paulsen I."/>
            <person name="Penn K."/>
            <person name="Ren Q."/>
            <person name="Rosovitz M.J."/>
            <person name="Selengut J.D."/>
            <person name="Shrivastava S."/>
            <person name="Sullivan S.A."/>
            <person name="Tapia R."/>
            <person name="Thompson L.S."/>
            <person name="Watkins K.L."/>
            <person name="Yang Q."/>
            <person name="Yu C."/>
            <person name="Zafar N."/>
            <person name="Zhou L."/>
            <person name="Kuske C.R."/>
        </authorList>
    </citation>
    <scope>NUCLEOTIDE SEQUENCE [LARGE SCALE GENOMIC DNA]</scope>
    <source>
        <strain evidence="3 4">Ellin345</strain>
    </source>
</reference>
<dbReference type="GO" id="GO:0071555">
    <property type="term" value="P:cell wall organization"/>
    <property type="evidence" value="ECO:0007669"/>
    <property type="project" value="TreeGrafter"/>
</dbReference>
<evidence type="ECO:0000259" key="2">
    <source>
        <dbReference type="Pfam" id="PF00905"/>
    </source>
</evidence>
<feature type="domain" description="Penicillin-binding protein transpeptidase" evidence="2">
    <location>
        <begin position="46"/>
        <end position="297"/>
    </location>
</feature>
<dbReference type="GO" id="GO:0008658">
    <property type="term" value="F:penicillin binding"/>
    <property type="evidence" value="ECO:0007669"/>
    <property type="project" value="InterPro"/>
</dbReference>
<keyword evidence="4" id="KW-1185">Reference proteome</keyword>
<protein>
    <submittedName>
        <fullName evidence="3">Penicillin-binding protein, transpeptidase</fullName>
    </submittedName>
</protein>
<evidence type="ECO:0000313" key="4">
    <source>
        <dbReference type="Proteomes" id="UP000002432"/>
    </source>
</evidence>
<dbReference type="Gene3D" id="3.40.710.10">
    <property type="entry name" value="DD-peptidase/beta-lactamase superfamily"/>
    <property type="match status" value="1"/>
</dbReference>
<evidence type="ECO:0000313" key="3">
    <source>
        <dbReference type="EMBL" id="ABF39934.1"/>
    </source>
</evidence>
<dbReference type="STRING" id="204669.Acid345_0931"/>
<dbReference type="SUPFAM" id="SSF56601">
    <property type="entry name" value="beta-lactamase/transpeptidase-like"/>
    <property type="match status" value="1"/>
</dbReference>
<dbReference type="eggNOG" id="COG0768">
    <property type="taxonomic scope" value="Bacteria"/>
</dbReference>
<accession>Q1IT66</accession>
<evidence type="ECO:0000256" key="1">
    <source>
        <dbReference type="SAM" id="SignalP"/>
    </source>
</evidence>
<dbReference type="KEGG" id="aba:Acid345_0931"/>
<dbReference type="InterPro" id="IPR001460">
    <property type="entry name" value="PCN-bd_Tpept"/>
</dbReference>
<dbReference type="EnsemblBacteria" id="ABF39934">
    <property type="protein sequence ID" value="ABF39934"/>
    <property type="gene ID" value="Acid345_0931"/>
</dbReference>
<dbReference type="PANTHER" id="PTHR30627">
    <property type="entry name" value="PEPTIDOGLYCAN D,D-TRANSPEPTIDASE"/>
    <property type="match status" value="1"/>
</dbReference>
<sequence length="304" mass="32798">MRVLSISRICLLGFSLALLALYDASADHRVESLQQAMDRAFDSQQGAAVVLRVSDGQVLAAHNRKTLTTRVATPGSAIKPFTLELLLERDATTPQQTIACKRSLNIEGHRLVCSHPAELSEFDAEEALAFSCNSYFVTAATRLKPGELERHFEEHGFTRAPGILPDEGAGRITPERTVEDRQLLAVGAAGIQVTPVEMAAAYLQMARWQTGKATAPQQVVLNGLRAAVEHGLAQGAQPSNIKIAAKTGTSADPRNPQTHAWLAGFAPAEHPEIVVVVFVERGRGSTEAAAIARSIFESYAEEKR</sequence>
<dbReference type="InterPro" id="IPR050515">
    <property type="entry name" value="Beta-lactam/transpept"/>
</dbReference>
<dbReference type="Proteomes" id="UP000002432">
    <property type="component" value="Chromosome"/>
</dbReference>
<feature type="signal peptide" evidence="1">
    <location>
        <begin position="1"/>
        <end position="20"/>
    </location>
</feature>
<name>Q1IT66_KORVE</name>
<dbReference type="Pfam" id="PF00905">
    <property type="entry name" value="Transpeptidase"/>
    <property type="match status" value="1"/>
</dbReference>
<dbReference type="InterPro" id="IPR012338">
    <property type="entry name" value="Beta-lactam/transpept-like"/>
</dbReference>
<gene>
    <name evidence="3" type="ordered locus">Acid345_0931</name>
</gene>
<organism evidence="3 4">
    <name type="scientific">Koribacter versatilis (strain Ellin345)</name>
    <dbReference type="NCBI Taxonomy" id="204669"/>
    <lineage>
        <taxon>Bacteria</taxon>
        <taxon>Pseudomonadati</taxon>
        <taxon>Acidobacteriota</taxon>
        <taxon>Terriglobia</taxon>
        <taxon>Terriglobales</taxon>
        <taxon>Candidatus Korobacteraceae</taxon>
        <taxon>Candidatus Korobacter</taxon>
    </lineage>
</organism>
<proteinExistence type="predicted"/>
<feature type="chain" id="PRO_5004191233" evidence="1">
    <location>
        <begin position="21"/>
        <end position="304"/>
    </location>
</feature>
<keyword evidence="1" id="KW-0732">Signal</keyword>